<dbReference type="OMA" id="HIMPCCY"/>
<dbReference type="InParanoid" id="B3MH57"/>
<dbReference type="Proteomes" id="UP000007801">
    <property type="component" value="Unassembled WGS sequence"/>
</dbReference>
<dbReference type="SUPFAM" id="SSF53335">
    <property type="entry name" value="S-adenosyl-L-methionine-dependent methyltransferases"/>
    <property type="match status" value="1"/>
</dbReference>
<reference evidence="2 3" key="1">
    <citation type="journal article" date="2007" name="Nature">
        <title>Evolution of genes and genomes on the Drosophila phylogeny.</title>
        <authorList>
            <consortium name="Drosophila 12 Genomes Consortium"/>
            <person name="Clark A.G."/>
            <person name="Eisen M.B."/>
            <person name="Smith D.R."/>
            <person name="Bergman C.M."/>
            <person name="Oliver B."/>
            <person name="Markow T.A."/>
            <person name="Kaufman T.C."/>
            <person name="Kellis M."/>
            <person name="Gelbart W."/>
            <person name="Iyer V.N."/>
            <person name="Pollard D.A."/>
            <person name="Sackton T.B."/>
            <person name="Larracuente A.M."/>
            <person name="Singh N.D."/>
            <person name="Abad J.P."/>
            <person name="Abt D.N."/>
            <person name="Adryan B."/>
            <person name="Aguade M."/>
            <person name="Akashi H."/>
            <person name="Anderson W.W."/>
            <person name="Aquadro C.F."/>
            <person name="Ardell D.H."/>
            <person name="Arguello R."/>
            <person name="Artieri C.G."/>
            <person name="Barbash D.A."/>
            <person name="Barker D."/>
            <person name="Barsanti P."/>
            <person name="Batterham P."/>
            <person name="Batzoglou S."/>
            <person name="Begun D."/>
            <person name="Bhutkar A."/>
            <person name="Blanco E."/>
            <person name="Bosak S.A."/>
            <person name="Bradley R.K."/>
            <person name="Brand A.D."/>
            <person name="Brent M.R."/>
            <person name="Brooks A.N."/>
            <person name="Brown R.H."/>
            <person name="Butlin R.K."/>
            <person name="Caggese C."/>
            <person name="Calvi B.R."/>
            <person name="Bernardo de Carvalho A."/>
            <person name="Caspi A."/>
            <person name="Castrezana S."/>
            <person name="Celniker S.E."/>
            <person name="Chang J.L."/>
            <person name="Chapple C."/>
            <person name="Chatterji S."/>
            <person name="Chinwalla A."/>
            <person name="Civetta A."/>
            <person name="Clifton S.W."/>
            <person name="Comeron J.M."/>
            <person name="Costello J.C."/>
            <person name="Coyne J.A."/>
            <person name="Daub J."/>
            <person name="David R.G."/>
            <person name="Delcher A.L."/>
            <person name="Delehaunty K."/>
            <person name="Do C.B."/>
            <person name="Ebling H."/>
            <person name="Edwards K."/>
            <person name="Eickbush T."/>
            <person name="Evans J.D."/>
            <person name="Filipski A."/>
            <person name="Findeiss S."/>
            <person name="Freyhult E."/>
            <person name="Fulton L."/>
            <person name="Fulton R."/>
            <person name="Garcia A.C."/>
            <person name="Gardiner A."/>
            <person name="Garfield D.A."/>
            <person name="Garvin B.E."/>
            <person name="Gibson G."/>
            <person name="Gilbert D."/>
            <person name="Gnerre S."/>
            <person name="Godfrey J."/>
            <person name="Good R."/>
            <person name="Gotea V."/>
            <person name="Gravely B."/>
            <person name="Greenberg A.J."/>
            <person name="Griffiths-Jones S."/>
            <person name="Gross S."/>
            <person name="Guigo R."/>
            <person name="Gustafson E.A."/>
            <person name="Haerty W."/>
            <person name="Hahn M.W."/>
            <person name="Halligan D.L."/>
            <person name="Halpern A.L."/>
            <person name="Halter G.M."/>
            <person name="Han M.V."/>
            <person name="Heger A."/>
            <person name="Hillier L."/>
            <person name="Hinrichs A.S."/>
            <person name="Holmes I."/>
            <person name="Hoskins R.A."/>
            <person name="Hubisz M.J."/>
            <person name="Hultmark D."/>
            <person name="Huntley M.A."/>
            <person name="Jaffe D.B."/>
            <person name="Jagadeeshan S."/>
            <person name="Jeck W.R."/>
            <person name="Johnson J."/>
            <person name="Jones C.D."/>
            <person name="Jordan W.C."/>
            <person name="Karpen G.H."/>
            <person name="Kataoka E."/>
            <person name="Keightley P.D."/>
            <person name="Kheradpour P."/>
            <person name="Kirkness E.F."/>
            <person name="Koerich L.B."/>
            <person name="Kristiansen K."/>
            <person name="Kudrna D."/>
            <person name="Kulathinal R.J."/>
            <person name="Kumar S."/>
            <person name="Kwok R."/>
            <person name="Lander E."/>
            <person name="Langley C.H."/>
            <person name="Lapoint R."/>
            <person name="Lazzaro B.P."/>
            <person name="Lee S.J."/>
            <person name="Levesque L."/>
            <person name="Li R."/>
            <person name="Lin C.F."/>
            <person name="Lin M.F."/>
            <person name="Lindblad-Toh K."/>
            <person name="Llopart A."/>
            <person name="Long M."/>
            <person name="Low L."/>
            <person name="Lozovsky E."/>
            <person name="Lu J."/>
            <person name="Luo M."/>
            <person name="Machado C.A."/>
            <person name="Makalowski W."/>
            <person name="Marzo M."/>
            <person name="Matsuda M."/>
            <person name="Matzkin L."/>
            <person name="McAllister B."/>
            <person name="McBride C.S."/>
            <person name="McKernan B."/>
            <person name="McKernan K."/>
            <person name="Mendez-Lago M."/>
            <person name="Minx P."/>
            <person name="Mollenhauer M.U."/>
            <person name="Montooth K."/>
            <person name="Mount S.M."/>
            <person name="Mu X."/>
            <person name="Myers E."/>
            <person name="Negre B."/>
            <person name="Newfeld S."/>
            <person name="Nielsen R."/>
            <person name="Noor M.A."/>
            <person name="O'Grady P."/>
            <person name="Pachter L."/>
            <person name="Papaceit M."/>
            <person name="Parisi M.J."/>
            <person name="Parisi M."/>
            <person name="Parts L."/>
            <person name="Pedersen J.S."/>
            <person name="Pesole G."/>
            <person name="Phillippy A.M."/>
            <person name="Ponting C.P."/>
            <person name="Pop M."/>
            <person name="Porcelli D."/>
            <person name="Powell J.R."/>
            <person name="Prohaska S."/>
            <person name="Pruitt K."/>
            <person name="Puig M."/>
            <person name="Quesneville H."/>
            <person name="Ram K.R."/>
            <person name="Rand D."/>
            <person name="Rasmussen M.D."/>
            <person name="Reed L.K."/>
            <person name="Reenan R."/>
            <person name="Reily A."/>
            <person name="Remington K.A."/>
            <person name="Rieger T.T."/>
            <person name="Ritchie M.G."/>
            <person name="Robin C."/>
            <person name="Rogers Y.H."/>
            <person name="Rohde C."/>
            <person name="Rozas J."/>
            <person name="Rubenfield M.J."/>
            <person name="Ruiz A."/>
            <person name="Russo S."/>
            <person name="Salzberg S.L."/>
            <person name="Sanchez-Gracia A."/>
            <person name="Saranga D.J."/>
            <person name="Sato H."/>
            <person name="Schaeffer S.W."/>
            <person name="Schatz M.C."/>
            <person name="Schlenke T."/>
            <person name="Schwartz R."/>
            <person name="Segarra C."/>
            <person name="Singh R.S."/>
            <person name="Sirot L."/>
            <person name="Sirota M."/>
            <person name="Sisneros N.B."/>
            <person name="Smith C.D."/>
            <person name="Smith T.F."/>
            <person name="Spieth J."/>
            <person name="Stage D.E."/>
            <person name="Stark A."/>
            <person name="Stephan W."/>
            <person name="Strausberg R.L."/>
            <person name="Strempel S."/>
            <person name="Sturgill D."/>
            <person name="Sutton G."/>
            <person name="Sutton G.G."/>
            <person name="Tao W."/>
            <person name="Teichmann S."/>
            <person name="Tobari Y.N."/>
            <person name="Tomimura Y."/>
            <person name="Tsolas J.M."/>
            <person name="Valente V.L."/>
            <person name="Venter E."/>
            <person name="Venter J.C."/>
            <person name="Vicario S."/>
            <person name="Vieira F.G."/>
            <person name="Vilella A.J."/>
            <person name="Villasante A."/>
            <person name="Walenz B."/>
            <person name="Wang J."/>
            <person name="Wasserman M."/>
            <person name="Watts T."/>
            <person name="Wilson D."/>
            <person name="Wilson R.K."/>
            <person name="Wing R.A."/>
            <person name="Wolfner M.F."/>
            <person name="Wong A."/>
            <person name="Wong G.K."/>
            <person name="Wu C.I."/>
            <person name="Wu G."/>
            <person name="Yamamoto D."/>
            <person name="Yang H.P."/>
            <person name="Yang S.P."/>
            <person name="Yorke J.A."/>
            <person name="Yoshida K."/>
            <person name="Zdobnov E."/>
            <person name="Zhang P."/>
            <person name="Zhang Y."/>
            <person name="Zimin A.V."/>
            <person name="Baldwin J."/>
            <person name="Abdouelleil A."/>
            <person name="Abdulkadir J."/>
            <person name="Abebe A."/>
            <person name="Abera B."/>
            <person name="Abreu J."/>
            <person name="Acer S.C."/>
            <person name="Aftuck L."/>
            <person name="Alexander A."/>
            <person name="An P."/>
            <person name="Anderson E."/>
            <person name="Anderson S."/>
            <person name="Arachi H."/>
            <person name="Azer M."/>
            <person name="Bachantsang P."/>
            <person name="Barry A."/>
            <person name="Bayul T."/>
            <person name="Berlin A."/>
            <person name="Bessette D."/>
            <person name="Bloom T."/>
            <person name="Blye J."/>
            <person name="Boguslavskiy L."/>
            <person name="Bonnet C."/>
            <person name="Boukhgalter B."/>
            <person name="Bourzgui I."/>
            <person name="Brown A."/>
            <person name="Cahill P."/>
            <person name="Channer S."/>
            <person name="Cheshatsang Y."/>
            <person name="Chuda L."/>
            <person name="Citroen M."/>
            <person name="Collymore A."/>
            <person name="Cooke P."/>
            <person name="Costello M."/>
            <person name="D'Aco K."/>
            <person name="Daza R."/>
            <person name="De Haan G."/>
            <person name="DeGray S."/>
            <person name="DeMaso C."/>
            <person name="Dhargay N."/>
            <person name="Dooley K."/>
            <person name="Dooley E."/>
            <person name="Doricent M."/>
            <person name="Dorje P."/>
            <person name="Dorjee K."/>
            <person name="Dupes A."/>
            <person name="Elong R."/>
            <person name="Falk J."/>
            <person name="Farina A."/>
            <person name="Faro S."/>
            <person name="Ferguson D."/>
            <person name="Fisher S."/>
            <person name="Foley C.D."/>
            <person name="Franke A."/>
            <person name="Friedrich D."/>
            <person name="Gadbois L."/>
            <person name="Gearin G."/>
            <person name="Gearin C.R."/>
            <person name="Giannoukos G."/>
            <person name="Goode T."/>
            <person name="Graham J."/>
            <person name="Grandbois E."/>
            <person name="Grewal S."/>
            <person name="Gyaltsen K."/>
            <person name="Hafez N."/>
            <person name="Hagos B."/>
            <person name="Hall J."/>
            <person name="Henson C."/>
            <person name="Hollinger A."/>
            <person name="Honan T."/>
            <person name="Huard M.D."/>
            <person name="Hughes L."/>
            <person name="Hurhula B."/>
            <person name="Husby M.E."/>
            <person name="Kamat A."/>
            <person name="Kanga B."/>
            <person name="Kashin S."/>
            <person name="Khazanovich D."/>
            <person name="Kisner P."/>
            <person name="Lance K."/>
            <person name="Lara M."/>
            <person name="Lee W."/>
            <person name="Lennon N."/>
            <person name="Letendre F."/>
            <person name="LeVine R."/>
            <person name="Lipovsky A."/>
            <person name="Liu X."/>
            <person name="Liu J."/>
            <person name="Liu S."/>
            <person name="Lokyitsang T."/>
            <person name="Lokyitsang Y."/>
            <person name="Lubonja R."/>
            <person name="Lui A."/>
            <person name="MacDonald P."/>
            <person name="Magnisalis V."/>
            <person name="Maru K."/>
            <person name="Matthews C."/>
            <person name="McCusker W."/>
            <person name="McDonough S."/>
            <person name="Mehta T."/>
            <person name="Meldrim J."/>
            <person name="Meneus L."/>
            <person name="Mihai O."/>
            <person name="Mihalev A."/>
            <person name="Mihova T."/>
            <person name="Mittelman R."/>
            <person name="Mlenga V."/>
            <person name="Montmayeur A."/>
            <person name="Mulrain L."/>
            <person name="Navidi A."/>
            <person name="Naylor J."/>
            <person name="Negash T."/>
            <person name="Nguyen T."/>
            <person name="Nguyen N."/>
            <person name="Nicol R."/>
            <person name="Norbu C."/>
            <person name="Norbu N."/>
            <person name="Novod N."/>
            <person name="O'Neill B."/>
            <person name="Osman S."/>
            <person name="Markiewicz E."/>
            <person name="Oyono O.L."/>
            <person name="Patti C."/>
            <person name="Phunkhang P."/>
            <person name="Pierre F."/>
            <person name="Priest M."/>
            <person name="Raghuraman S."/>
            <person name="Rege F."/>
            <person name="Reyes R."/>
            <person name="Rise C."/>
            <person name="Rogov P."/>
            <person name="Ross K."/>
            <person name="Ryan E."/>
            <person name="Settipalli S."/>
            <person name="Shea T."/>
            <person name="Sherpa N."/>
            <person name="Shi L."/>
            <person name="Shih D."/>
            <person name="Sparrow T."/>
            <person name="Spaulding J."/>
            <person name="Stalker J."/>
            <person name="Stange-Thomann N."/>
            <person name="Stavropoulos S."/>
            <person name="Stone C."/>
            <person name="Strader C."/>
            <person name="Tesfaye S."/>
            <person name="Thomson T."/>
            <person name="Thoulutsang Y."/>
            <person name="Thoulutsang D."/>
            <person name="Topham K."/>
            <person name="Topping I."/>
            <person name="Tsamla T."/>
            <person name="Vassiliev H."/>
            <person name="Vo A."/>
            <person name="Wangchuk T."/>
            <person name="Wangdi T."/>
            <person name="Weiand M."/>
            <person name="Wilkinson J."/>
            <person name="Wilson A."/>
            <person name="Yadav S."/>
            <person name="Young G."/>
            <person name="Yu Q."/>
            <person name="Zembek L."/>
            <person name="Zhong D."/>
            <person name="Zimmer A."/>
            <person name="Zwirko Z."/>
            <person name="Jaffe D.B."/>
            <person name="Alvarez P."/>
            <person name="Brockman W."/>
            <person name="Butler J."/>
            <person name="Chin C."/>
            <person name="Gnerre S."/>
            <person name="Grabherr M."/>
            <person name="Kleber M."/>
            <person name="Mauceli E."/>
            <person name="MacCallum I."/>
        </authorList>
    </citation>
    <scope>NUCLEOTIDE SEQUENCE [LARGE SCALE GENOMIC DNA]</scope>
    <source>
        <strain evidence="3">Tucson 14024-0371.13</strain>
    </source>
</reference>
<proteinExistence type="predicted"/>
<dbReference type="InterPro" id="IPR052220">
    <property type="entry name" value="METTL25"/>
</dbReference>
<organism evidence="2 3">
    <name type="scientific">Drosophila ananassae</name>
    <name type="common">Fruit fly</name>
    <dbReference type="NCBI Taxonomy" id="7217"/>
    <lineage>
        <taxon>Eukaryota</taxon>
        <taxon>Metazoa</taxon>
        <taxon>Ecdysozoa</taxon>
        <taxon>Arthropoda</taxon>
        <taxon>Hexapoda</taxon>
        <taxon>Insecta</taxon>
        <taxon>Pterygota</taxon>
        <taxon>Neoptera</taxon>
        <taxon>Endopterygota</taxon>
        <taxon>Diptera</taxon>
        <taxon>Brachycera</taxon>
        <taxon>Muscomorpha</taxon>
        <taxon>Ephydroidea</taxon>
        <taxon>Drosophilidae</taxon>
        <taxon>Drosophila</taxon>
        <taxon>Sophophora</taxon>
    </lineage>
</organism>
<evidence type="ECO:0000259" key="1">
    <source>
        <dbReference type="Pfam" id="PF13679"/>
    </source>
</evidence>
<sequence>MHEVNLLAAHIFDHCRNSQLLVDLGAGLGYLSQSLHELNPDFLIVGLEAAEDRVEKARQRCIQHLPPAASSSIAYHQHFIDRDSGGYIESQASELARKNSCQDLEKMSIIGLHACADLSVTAMKLFLELPKVHCLHIMPCCYHKLELQSSCHEASDSHLFVNFPLSSALQRSVETRSQKPILNRPFLRLACQRTKAHWGPEYTEKKHVDHGYKMYMRALAEVLRQPKETVKPIRTAASSSSNPITFSEIKRLYQLESSESGLNVDWIDSHQDAFLQLSEKFPDNQGPRLAEALTCLQASLQNLCENLVLLDRLCFLEGEAVKQSIPVSARYESIFDDKVSSRCHVLIAEKLP</sequence>
<dbReference type="Gene3D" id="3.40.50.150">
    <property type="entry name" value="Vaccinia Virus protein VP39"/>
    <property type="match status" value="1"/>
</dbReference>
<protein>
    <recommendedName>
        <fullName evidence="1">Methyltransferase domain-containing protein</fullName>
    </recommendedName>
</protein>
<dbReference type="PhylomeDB" id="B3MH57"/>
<name>B3MH57_DROAN</name>
<evidence type="ECO:0000313" key="3">
    <source>
        <dbReference type="Proteomes" id="UP000007801"/>
    </source>
</evidence>
<dbReference type="EMBL" id="CH902619">
    <property type="protein sequence ID" value="EDV35816.1"/>
    <property type="molecule type" value="Genomic_DNA"/>
</dbReference>
<dbReference type="AlphaFoldDB" id="B3MH57"/>
<dbReference type="PANTHER" id="PTHR12496">
    <property type="entry name" value="CGI-41 METHYLTRANSFERASE"/>
    <property type="match status" value="1"/>
</dbReference>
<dbReference type="InterPro" id="IPR029063">
    <property type="entry name" value="SAM-dependent_MTases_sf"/>
</dbReference>
<dbReference type="HOGENOM" id="CLU_016581_4_0_1"/>
<evidence type="ECO:0000313" key="2">
    <source>
        <dbReference type="EMBL" id="EDV35816.1"/>
    </source>
</evidence>
<gene>
    <name evidence="2" type="primary">Dana\GF12277</name>
    <name evidence="2" type="synonym">dana_GLEANR_12283</name>
    <name evidence="2" type="ORF">GF12277</name>
</gene>
<accession>B3MH57</accession>
<feature type="domain" description="Methyltransferase" evidence="1">
    <location>
        <begin position="2"/>
        <end position="146"/>
    </location>
</feature>
<dbReference type="eggNOG" id="KOG2651">
    <property type="taxonomic scope" value="Eukaryota"/>
</dbReference>
<dbReference type="OrthoDB" id="10258156at2759"/>
<dbReference type="InterPro" id="IPR025714">
    <property type="entry name" value="Methyltranfer_dom"/>
</dbReference>
<dbReference type="PANTHER" id="PTHR12496:SF0">
    <property type="entry name" value="METHYLTRANSFERASE DOMAIN-CONTAINING PROTEIN"/>
    <property type="match status" value="1"/>
</dbReference>
<dbReference type="Pfam" id="PF13679">
    <property type="entry name" value="Methyltransf_32"/>
    <property type="match status" value="1"/>
</dbReference>
<keyword evidence="3" id="KW-1185">Reference proteome</keyword>